<gene>
    <name evidence="10" type="ordered locus">Desal_1901</name>
</gene>
<dbReference type="PROSITE" id="PS50929">
    <property type="entry name" value="ABC_TM1F"/>
    <property type="match status" value="1"/>
</dbReference>
<dbReference type="RefSeq" id="WP_015851778.1">
    <property type="nucleotide sequence ID" value="NC_012881.1"/>
</dbReference>
<evidence type="ECO:0000313" key="10">
    <source>
        <dbReference type="EMBL" id="ACS79962.1"/>
    </source>
</evidence>
<evidence type="ECO:0000259" key="8">
    <source>
        <dbReference type="PROSITE" id="PS50893"/>
    </source>
</evidence>
<keyword evidence="4" id="KW-0067">ATP-binding</keyword>
<keyword evidence="2 7" id="KW-0812">Transmembrane</keyword>
<feature type="transmembrane region" description="Helical" evidence="7">
    <location>
        <begin position="140"/>
        <end position="162"/>
    </location>
</feature>
<keyword evidence="6 7" id="KW-0472">Membrane</keyword>
<dbReference type="Gene3D" id="3.40.50.300">
    <property type="entry name" value="P-loop containing nucleotide triphosphate hydrolases"/>
    <property type="match status" value="1"/>
</dbReference>
<evidence type="ECO:0000256" key="1">
    <source>
        <dbReference type="ARBA" id="ARBA00004651"/>
    </source>
</evidence>
<evidence type="ECO:0000256" key="7">
    <source>
        <dbReference type="SAM" id="Phobius"/>
    </source>
</evidence>
<feature type="transmembrane region" description="Helical" evidence="7">
    <location>
        <begin position="30"/>
        <end position="51"/>
    </location>
</feature>
<dbReference type="KEGG" id="dsa:Desal_1901"/>
<dbReference type="InterPro" id="IPR039421">
    <property type="entry name" value="Type_1_exporter"/>
</dbReference>
<evidence type="ECO:0000256" key="5">
    <source>
        <dbReference type="ARBA" id="ARBA00022989"/>
    </source>
</evidence>
<dbReference type="EMBL" id="CP001649">
    <property type="protein sequence ID" value="ACS79962.1"/>
    <property type="molecule type" value="Genomic_DNA"/>
</dbReference>
<comment type="subcellular location">
    <subcellularLocation>
        <location evidence="1">Cell membrane</location>
        <topology evidence="1">Multi-pass membrane protein</topology>
    </subcellularLocation>
</comment>
<keyword evidence="3" id="KW-0547">Nucleotide-binding</keyword>
<dbReference type="FunFam" id="3.40.50.300:FF:000218">
    <property type="entry name" value="Multidrug ABC transporter ATP-binding protein"/>
    <property type="match status" value="1"/>
</dbReference>
<organism evidence="10 11">
    <name type="scientific">Maridesulfovibrio salexigens (strain ATCC 14822 / DSM 2638 / NCIMB 8403 / VKM B-1763)</name>
    <name type="common">Desulfovibrio salexigens</name>
    <dbReference type="NCBI Taxonomy" id="526222"/>
    <lineage>
        <taxon>Bacteria</taxon>
        <taxon>Pseudomonadati</taxon>
        <taxon>Thermodesulfobacteriota</taxon>
        <taxon>Desulfovibrionia</taxon>
        <taxon>Desulfovibrionales</taxon>
        <taxon>Desulfovibrionaceae</taxon>
        <taxon>Maridesulfovibrio</taxon>
    </lineage>
</organism>
<name>C6BUF3_MARSD</name>
<dbReference type="SUPFAM" id="SSF52540">
    <property type="entry name" value="P-loop containing nucleoside triphosphate hydrolases"/>
    <property type="match status" value="1"/>
</dbReference>
<dbReference type="Pfam" id="PF00664">
    <property type="entry name" value="ABC_membrane"/>
    <property type="match status" value="1"/>
</dbReference>
<feature type="domain" description="ABC transporter" evidence="8">
    <location>
        <begin position="346"/>
        <end position="581"/>
    </location>
</feature>
<feature type="domain" description="ABC transmembrane type-1" evidence="9">
    <location>
        <begin position="31"/>
        <end position="312"/>
    </location>
</feature>
<feature type="transmembrane region" description="Helical" evidence="7">
    <location>
        <begin position="168"/>
        <end position="187"/>
    </location>
</feature>
<dbReference type="CDD" id="cd18552">
    <property type="entry name" value="ABC_6TM_MsbA_like"/>
    <property type="match status" value="1"/>
</dbReference>
<evidence type="ECO:0000259" key="9">
    <source>
        <dbReference type="PROSITE" id="PS50929"/>
    </source>
</evidence>
<sequence>MPKGGKYSYLKNKHLIKRCLSYFGPYKFKIFIAFVSMAIVAAATAATAYLIQPAMDDIFINKDREALKLVPIAFVLVMLIKGVFRFLQTYLMNSTGLLVLERLRNDLFNKIICLPMNFFEESQVGMLMSRILNDVIEIRASLPSFIMMIREACTIICLIGLVFYRDPYLAAFAVLVLPLAIFPFFYFGRKLRKLGRKNQSKISDINALLQESFSGVKVIKAFANEKRETGKFKEENGRLVRIAIKEVLNSELSSRIMEIVGAIGIGLVLWYGGSQVIEGHSTPGTFFSFIAALVMLYEPIKKMNTSNHTIQRALAGAERVFEILDSPKINVEQGGSVEWEQDFKKLEIKDLTFSYPSSEKTVLDNINLDVEAGQKIAIVGPSGSGKTTLVNLIPRFYDATEGSIAINGRAVSEYTLKSLRLNIGMVSQETFLFNASVRDNIAYVSQDASIEDVQQSAKNAYAHEFVEKLSEGYETMVGERGVRLSGGQKQRLTIARALLKNPPLLILDEATSALDTEAERIVQMALENLMKDRTSIVIAHRLSTVLSADVIVVMEKGKIVSKGSHKKLLEKCPLYIKLYNMQFQDNA</sequence>
<dbReference type="GO" id="GO:0005886">
    <property type="term" value="C:plasma membrane"/>
    <property type="evidence" value="ECO:0007669"/>
    <property type="project" value="UniProtKB-SubCell"/>
</dbReference>
<dbReference type="SMART" id="SM00382">
    <property type="entry name" value="AAA"/>
    <property type="match status" value="1"/>
</dbReference>
<dbReference type="InterPro" id="IPR027417">
    <property type="entry name" value="P-loop_NTPase"/>
</dbReference>
<evidence type="ECO:0000313" key="11">
    <source>
        <dbReference type="Proteomes" id="UP000002601"/>
    </source>
</evidence>
<dbReference type="PROSITE" id="PS50893">
    <property type="entry name" value="ABC_TRANSPORTER_2"/>
    <property type="match status" value="1"/>
</dbReference>
<dbReference type="Gene3D" id="1.20.1560.10">
    <property type="entry name" value="ABC transporter type 1, transmembrane domain"/>
    <property type="match status" value="1"/>
</dbReference>
<dbReference type="SUPFAM" id="SSF90123">
    <property type="entry name" value="ABC transporter transmembrane region"/>
    <property type="match status" value="1"/>
</dbReference>
<evidence type="ECO:0000256" key="6">
    <source>
        <dbReference type="ARBA" id="ARBA00023136"/>
    </source>
</evidence>
<dbReference type="Proteomes" id="UP000002601">
    <property type="component" value="Chromosome"/>
</dbReference>
<dbReference type="AlphaFoldDB" id="C6BUF3"/>
<dbReference type="InterPro" id="IPR003439">
    <property type="entry name" value="ABC_transporter-like_ATP-bd"/>
</dbReference>
<dbReference type="OrthoDB" id="9760168at2"/>
<dbReference type="GO" id="GO:0015421">
    <property type="term" value="F:ABC-type oligopeptide transporter activity"/>
    <property type="evidence" value="ECO:0007669"/>
    <property type="project" value="TreeGrafter"/>
</dbReference>
<dbReference type="STRING" id="526222.Desal_1901"/>
<dbReference type="eggNOG" id="COG1132">
    <property type="taxonomic scope" value="Bacteria"/>
</dbReference>
<dbReference type="InterPro" id="IPR036640">
    <property type="entry name" value="ABC1_TM_sf"/>
</dbReference>
<proteinExistence type="predicted"/>
<evidence type="ECO:0000256" key="4">
    <source>
        <dbReference type="ARBA" id="ARBA00022840"/>
    </source>
</evidence>
<feature type="transmembrane region" description="Helical" evidence="7">
    <location>
        <begin position="66"/>
        <end position="87"/>
    </location>
</feature>
<dbReference type="GO" id="GO:0005524">
    <property type="term" value="F:ATP binding"/>
    <property type="evidence" value="ECO:0007669"/>
    <property type="project" value="UniProtKB-KW"/>
</dbReference>
<dbReference type="HOGENOM" id="CLU_000604_84_3_7"/>
<evidence type="ECO:0000256" key="3">
    <source>
        <dbReference type="ARBA" id="ARBA00022741"/>
    </source>
</evidence>
<keyword evidence="11" id="KW-1185">Reference proteome</keyword>
<dbReference type="PANTHER" id="PTHR43394:SF1">
    <property type="entry name" value="ATP-BINDING CASSETTE SUB-FAMILY B MEMBER 10, MITOCHONDRIAL"/>
    <property type="match status" value="1"/>
</dbReference>
<dbReference type="InterPro" id="IPR003593">
    <property type="entry name" value="AAA+_ATPase"/>
</dbReference>
<dbReference type="InterPro" id="IPR011527">
    <property type="entry name" value="ABC1_TM_dom"/>
</dbReference>
<evidence type="ECO:0000256" key="2">
    <source>
        <dbReference type="ARBA" id="ARBA00022692"/>
    </source>
</evidence>
<dbReference type="PANTHER" id="PTHR43394">
    <property type="entry name" value="ATP-DEPENDENT PERMEASE MDL1, MITOCHONDRIAL"/>
    <property type="match status" value="1"/>
</dbReference>
<reference evidence="10 11" key="1">
    <citation type="submission" date="2009-06" db="EMBL/GenBank/DDBJ databases">
        <title>Complete sequence of Desulfovibrio salexigens DSM 2638.</title>
        <authorList>
            <consortium name="US DOE Joint Genome Institute"/>
            <person name="Lucas S."/>
            <person name="Copeland A."/>
            <person name="Lapidus A."/>
            <person name="Glavina del Rio T."/>
            <person name="Tice H."/>
            <person name="Bruce D."/>
            <person name="Goodwin L."/>
            <person name="Pitluck S."/>
            <person name="Munk A.C."/>
            <person name="Brettin T."/>
            <person name="Detter J.C."/>
            <person name="Han C."/>
            <person name="Tapia R."/>
            <person name="Larimer F."/>
            <person name="Land M."/>
            <person name="Hauser L."/>
            <person name="Kyrpides N."/>
            <person name="Anderson I."/>
            <person name="Wall J.D."/>
            <person name="Arkin A.P."/>
            <person name="Dehal P."/>
            <person name="Chivian D."/>
            <person name="Giles B."/>
            <person name="Hazen T.C."/>
        </authorList>
    </citation>
    <scope>NUCLEOTIDE SEQUENCE [LARGE SCALE GENOMIC DNA]</scope>
    <source>
        <strain evidence="11">ATCC 14822 / DSM 2638 / NCIMB 8403 / VKM B-1763</strain>
    </source>
</reference>
<dbReference type="Pfam" id="PF00005">
    <property type="entry name" value="ABC_tran"/>
    <property type="match status" value="1"/>
</dbReference>
<keyword evidence="5 7" id="KW-1133">Transmembrane helix</keyword>
<dbReference type="InterPro" id="IPR017871">
    <property type="entry name" value="ABC_transporter-like_CS"/>
</dbReference>
<accession>C6BUF3</accession>
<protein>
    <submittedName>
        <fullName evidence="10">ABC transporter related</fullName>
    </submittedName>
</protein>
<dbReference type="GO" id="GO:0016887">
    <property type="term" value="F:ATP hydrolysis activity"/>
    <property type="evidence" value="ECO:0007669"/>
    <property type="project" value="InterPro"/>
</dbReference>
<dbReference type="PROSITE" id="PS00211">
    <property type="entry name" value="ABC_TRANSPORTER_1"/>
    <property type="match status" value="1"/>
</dbReference>